<dbReference type="PANTHER" id="PTHR24559">
    <property type="entry name" value="TRANSPOSON TY3-I GAG-POL POLYPROTEIN"/>
    <property type="match status" value="1"/>
</dbReference>
<organism evidence="1 2">
    <name type="scientific">Dendrobium catenatum</name>
    <dbReference type="NCBI Taxonomy" id="906689"/>
    <lineage>
        <taxon>Eukaryota</taxon>
        <taxon>Viridiplantae</taxon>
        <taxon>Streptophyta</taxon>
        <taxon>Embryophyta</taxon>
        <taxon>Tracheophyta</taxon>
        <taxon>Spermatophyta</taxon>
        <taxon>Magnoliopsida</taxon>
        <taxon>Liliopsida</taxon>
        <taxon>Asparagales</taxon>
        <taxon>Orchidaceae</taxon>
        <taxon>Epidendroideae</taxon>
        <taxon>Malaxideae</taxon>
        <taxon>Dendrobiinae</taxon>
        <taxon>Dendrobium</taxon>
    </lineage>
</organism>
<protein>
    <submittedName>
        <fullName evidence="1">RNA-directed DNA polymerase</fullName>
    </submittedName>
</protein>
<accession>A0A2I0W6D3</accession>
<dbReference type="AlphaFoldDB" id="A0A2I0W6D3"/>
<keyword evidence="1" id="KW-0695">RNA-directed DNA polymerase</keyword>
<dbReference type="InterPro" id="IPR043128">
    <property type="entry name" value="Rev_trsase/Diguanyl_cyclase"/>
</dbReference>
<reference evidence="1 2" key="1">
    <citation type="journal article" date="2016" name="Sci. Rep.">
        <title>The Dendrobium catenatum Lindl. genome sequence provides insights into polysaccharide synthase, floral development and adaptive evolution.</title>
        <authorList>
            <person name="Zhang G.Q."/>
            <person name="Xu Q."/>
            <person name="Bian C."/>
            <person name="Tsai W.C."/>
            <person name="Yeh C.M."/>
            <person name="Liu K.W."/>
            <person name="Yoshida K."/>
            <person name="Zhang L.S."/>
            <person name="Chang S.B."/>
            <person name="Chen F."/>
            <person name="Shi Y."/>
            <person name="Su Y.Y."/>
            <person name="Zhang Y.Q."/>
            <person name="Chen L.J."/>
            <person name="Yin Y."/>
            <person name="Lin M."/>
            <person name="Huang H."/>
            <person name="Deng H."/>
            <person name="Wang Z.W."/>
            <person name="Zhu S.L."/>
            <person name="Zhao X."/>
            <person name="Deng C."/>
            <person name="Niu S.C."/>
            <person name="Huang J."/>
            <person name="Wang M."/>
            <person name="Liu G.H."/>
            <person name="Yang H.J."/>
            <person name="Xiao X.J."/>
            <person name="Hsiao Y.Y."/>
            <person name="Wu W.L."/>
            <person name="Chen Y.Y."/>
            <person name="Mitsuda N."/>
            <person name="Ohme-Takagi M."/>
            <person name="Luo Y.B."/>
            <person name="Van de Peer Y."/>
            <person name="Liu Z.J."/>
        </authorList>
    </citation>
    <scope>NUCLEOTIDE SEQUENCE [LARGE SCALE GENOMIC DNA]</scope>
    <source>
        <tissue evidence="1">The whole plant</tissue>
    </source>
</reference>
<dbReference type="EMBL" id="KZ502882">
    <property type="protein sequence ID" value="PKU71215.1"/>
    <property type="molecule type" value="Genomic_DNA"/>
</dbReference>
<keyword evidence="1" id="KW-0808">Transferase</keyword>
<dbReference type="CDD" id="cd01647">
    <property type="entry name" value="RT_LTR"/>
    <property type="match status" value="1"/>
</dbReference>
<dbReference type="InterPro" id="IPR043502">
    <property type="entry name" value="DNA/RNA_pol_sf"/>
</dbReference>
<dbReference type="PANTHER" id="PTHR24559:SF444">
    <property type="entry name" value="REVERSE TRANSCRIPTASE DOMAIN-CONTAINING PROTEIN"/>
    <property type="match status" value="1"/>
</dbReference>
<evidence type="ECO:0000313" key="2">
    <source>
        <dbReference type="Proteomes" id="UP000233837"/>
    </source>
</evidence>
<dbReference type="InterPro" id="IPR053134">
    <property type="entry name" value="RNA-dir_DNA_polymerase"/>
</dbReference>
<dbReference type="GO" id="GO:0003964">
    <property type="term" value="F:RNA-directed DNA polymerase activity"/>
    <property type="evidence" value="ECO:0007669"/>
    <property type="project" value="UniProtKB-KW"/>
</dbReference>
<dbReference type="Proteomes" id="UP000233837">
    <property type="component" value="Unassembled WGS sequence"/>
</dbReference>
<dbReference type="SUPFAM" id="SSF56672">
    <property type="entry name" value="DNA/RNA polymerases"/>
    <property type="match status" value="1"/>
</dbReference>
<reference evidence="1 2" key="2">
    <citation type="journal article" date="2017" name="Nature">
        <title>The Apostasia genome and the evolution of orchids.</title>
        <authorList>
            <person name="Zhang G.Q."/>
            <person name="Liu K.W."/>
            <person name="Li Z."/>
            <person name="Lohaus R."/>
            <person name="Hsiao Y.Y."/>
            <person name="Niu S.C."/>
            <person name="Wang J.Y."/>
            <person name="Lin Y.C."/>
            <person name="Xu Q."/>
            <person name="Chen L.J."/>
            <person name="Yoshida K."/>
            <person name="Fujiwara S."/>
            <person name="Wang Z.W."/>
            <person name="Zhang Y.Q."/>
            <person name="Mitsuda N."/>
            <person name="Wang M."/>
            <person name="Liu G.H."/>
            <person name="Pecoraro L."/>
            <person name="Huang H.X."/>
            <person name="Xiao X.J."/>
            <person name="Lin M."/>
            <person name="Wu X.Y."/>
            <person name="Wu W.L."/>
            <person name="Chen Y.Y."/>
            <person name="Chang S.B."/>
            <person name="Sakamoto S."/>
            <person name="Ohme-Takagi M."/>
            <person name="Yagi M."/>
            <person name="Zeng S.J."/>
            <person name="Shen C.Y."/>
            <person name="Yeh C.M."/>
            <person name="Luo Y.B."/>
            <person name="Tsai W.C."/>
            <person name="Van de Peer Y."/>
            <person name="Liu Z.J."/>
        </authorList>
    </citation>
    <scope>NUCLEOTIDE SEQUENCE [LARGE SCALE GENOMIC DNA]</scope>
    <source>
        <tissue evidence="1">The whole plant</tissue>
    </source>
</reference>
<keyword evidence="1" id="KW-0548">Nucleotidyltransferase</keyword>
<name>A0A2I0W6D3_9ASPA</name>
<keyword evidence="2" id="KW-1185">Reference proteome</keyword>
<dbReference type="Gene3D" id="3.30.70.270">
    <property type="match status" value="1"/>
</dbReference>
<gene>
    <name evidence="1" type="ORF">MA16_Dca007211</name>
</gene>
<evidence type="ECO:0000313" key="1">
    <source>
        <dbReference type="EMBL" id="PKU71215.1"/>
    </source>
</evidence>
<proteinExistence type="predicted"/>
<sequence length="100" mass="11787">MCVDYRELNKVTIKNKYSLPHIDDLFDQLDGSFIFSKVDLRLDLMNRLFKDYLDQFVIIFIDNILVCSTSEEDHAKHLRSILKTLRQHQLYAKFSDVSSG</sequence>